<feature type="transmembrane region" description="Helical" evidence="1">
    <location>
        <begin position="200"/>
        <end position="218"/>
    </location>
</feature>
<dbReference type="EMBL" id="JQBS01000007">
    <property type="protein sequence ID" value="KRN57150.1"/>
    <property type="molecule type" value="Genomic_DNA"/>
</dbReference>
<feature type="transmembrane region" description="Helical" evidence="1">
    <location>
        <begin position="253"/>
        <end position="274"/>
    </location>
</feature>
<organism evidence="2 3">
    <name type="scientific">Carnobacterium divergens DSM 20623</name>
    <dbReference type="NCBI Taxonomy" id="1449336"/>
    <lineage>
        <taxon>Bacteria</taxon>
        <taxon>Bacillati</taxon>
        <taxon>Bacillota</taxon>
        <taxon>Bacilli</taxon>
        <taxon>Lactobacillales</taxon>
        <taxon>Carnobacteriaceae</taxon>
        <taxon>Carnobacterium</taxon>
    </lineage>
</organism>
<keyword evidence="3" id="KW-1185">Reference proteome</keyword>
<dbReference type="Proteomes" id="UP000051658">
    <property type="component" value="Unassembled WGS sequence"/>
</dbReference>
<name>A0A0R2HXQ1_CARDV</name>
<evidence type="ECO:0000313" key="2">
    <source>
        <dbReference type="EMBL" id="KRN57150.1"/>
    </source>
</evidence>
<dbReference type="AlphaFoldDB" id="A0A0R2HXQ1"/>
<feature type="transmembrane region" description="Helical" evidence="1">
    <location>
        <begin position="407"/>
        <end position="429"/>
    </location>
</feature>
<keyword evidence="1" id="KW-0812">Transmembrane</keyword>
<feature type="transmembrane region" description="Helical" evidence="1">
    <location>
        <begin position="154"/>
        <end position="172"/>
    </location>
</feature>
<gene>
    <name evidence="2" type="ORF">IV74_GL000128</name>
</gene>
<evidence type="ECO:0000313" key="3">
    <source>
        <dbReference type="Proteomes" id="UP000051658"/>
    </source>
</evidence>
<sequence length="519" mass="60537">MKKNNYIIGSMYLLIFLFFALCAYNFPLTGDDLNWAGHFGDTYFKEGIYKYYDGRYLGDFFIIIMTRNLFLKIFIFSTVCTVLLYLINLLTERKNILVMLSSFLIILLVPKTIFAQIFGWSAGFVNYVPSIILPLLYIYLLKTNFNKLSQNRHLDVKLALFLIVPSILGQFFAEHVTVYNVLLAFITILYAFIKYKKIFFTNLSFLFSSLIGAVLMFMNDAYSKIATKDDAYRSMGLSLKKFYDVAAKDINHYLFFDNSILVLLLSLAGLLIIWKNNHLVSSKQQKYSTMIFSIVFIIYPLYTPILVTNFNIFPFGNYYFLFSLFLSAVFYLGLIYISSVFLIGQDRILALLYLFSALVLAAPFLVVSPMGPRCFFASYVFFTLFILLVINKFTFKKMVSKKSSKVYYKNTLILLATVSIFFASTYSIMFERIGNAARLRAEFIEYQKKHSKQNEIKVLEVPYWEYLWAVMPIQEDSSFKIYMGLKPDYPFIFIPYSQWHENFKNTDNKSDFFKSSIDN</sequence>
<comment type="caution">
    <text evidence="2">The sequence shown here is derived from an EMBL/GenBank/DDBJ whole genome shotgun (WGS) entry which is preliminary data.</text>
</comment>
<feature type="transmembrane region" description="Helical" evidence="1">
    <location>
        <begin position="124"/>
        <end position="142"/>
    </location>
</feature>
<evidence type="ECO:0000256" key="1">
    <source>
        <dbReference type="SAM" id="Phobius"/>
    </source>
</evidence>
<protein>
    <recommendedName>
        <fullName evidence="4">Teichoic acid polysaccharide export protein</fullName>
    </recommendedName>
</protein>
<dbReference type="RefSeq" id="WP_034571490.1">
    <property type="nucleotide sequence ID" value="NZ_JQBS01000007.1"/>
</dbReference>
<feature type="transmembrane region" description="Helical" evidence="1">
    <location>
        <begin position="319"/>
        <end position="343"/>
    </location>
</feature>
<dbReference type="PATRIC" id="fig|1449336.4.peg.129"/>
<proteinExistence type="predicted"/>
<feature type="transmembrane region" description="Helical" evidence="1">
    <location>
        <begin position="97"/>
        <end position="118"/>
    </location>
</feature>
<feature type="transmembrane region" description="Helical" evidence="1">
    <location>
        <begin position="69"/>
        <end position="90"/>
    </location>
</feature>
<feature type="transmembrane region" description="Helical" evidence="1">
    <location>
        <begin position="376"/>
        <end position="395"/>
    </location>
</feature>
<feature type="transmembrane region" description="Helical" evidence="1">
    <location>
        <begin position="286"/>
        <end position="307"/>
    </location>
</feature>
<keyword evidence="1" id="KW-1133">Transmembrane helix</keyword>
<keyword evidence="1" id="KW-0472">Membrane</keyword>
<dbReference type="InterPro" id="IPR045691">
    <property type="entry name" value="DUF6056"/>
</dbReference>
<feature type="transmembrane region" description="Helical" evidence="1">
    <location>
        <begin position="178"/>
        <end position="193"/>
    </location>
</feature>
<evidence type="ECO:0008006" key="4">
    <source>
        <dbReference type="Google" id="ProtNLM"/>
    </source>
</evidence>
<feature type="transmembrane region" description="Helical" evidence="1">
    <location>
        <begin position="7"/>
        <end position="26"/>
    </location>
</feature>
<reference evidence="2 3" key="1">
    <citation type="journal article" date="2015" name="Genome Announc.">
        <title>Expanding the biotechnology potential of lactobacilli through comparative genomics of 213 strains and associated genera.</title>
        <authorList>
            <person name="Sun Z."/>
            <person name="Harris H.M."/>
            <person name="McCann A."/>
            <person name="Guo C."/>
            <person name="Argimon S."/>
            <person name="Zhang W."/>
            <person name="Yang X."/>
            <person name="Jeffery I.B."/>
            <person name="Cooney J.C."/>
            <person name="Kagawa T.F."/>
            <person name="Liu W."/>
            <person name="Song Y."/>
            <person name="Salvetti E."/>
            <person name="Wrobel A."/>
            <person name="Rasinkangas P."/>
            <person name="Parkhill J."/>
            <person name="Rea M.C."/>
            <person name="O'Sullivan O."/>
            <person name="Ritari J."/>
            <person name="Douillard F.P."/>
            <person name="Paul Ross R."/>
            <person name="Yang R."/>
            <person name="Briner A.E."/>
            <person name="Felis G.E."/>
            <person name="de Vos W.M."/>
            <person name="Barrangou R."/>
            <person name="Klaenhammer T.R."/>
            <person name="Caufield P.W."/>
            <person name="Cui Y."/>
            <person name="Zhang H."/>
            <person name="O'Toole P.W."/>
        </authorList>
    </citation>
    <scope>NUCLEOTIDE SEQUENCE [LARGE SCALE GENOMIC DNA]</scope>
    <source>
        <strain evidence="2 3">DSM 20623</strain>
    </source>
</reference>
<feature type="transmembrane region" description="Helical" evidence="1">
    <location>
        <begin position="350"/>
        <end position="370"/>
    </location>
</feature>
<dbReference type="Pfam" id="PF19528">
    <property type="entry name" value="DUF6056"/>
    <property type="match status" value="1"/>
</dbReference>
<accession>A0A0R2HXQ1</accession>
<dbReference type="GeneID" id="89588124"/>